<dbReference type="GO" id="GO:0009401">
    <property type="term" value="P:phosphoenolpyruvate-dependent sugar phosphotransferase system"/>
    <property type="evidence" value="ECO:0007669"/>
    <property type="project" value="UniProtKB-KW"/>
</dbReference>
<dbReference type="AlphaFoldDB" id="A0A1T5IB54"/>
<gene>
    <name evidence="7" type="ORF">SAMN02194393_00153</name>
</gene>
<proteinExistence type="predicted"/>
<dbReference type="PROSITE" id="PS51094">
    <property type="entry name" value="PTS_EIIA_TYPE_2"/>
    <property type="match status" value="1"/>
</dbReference>
<dbReference type="NCBIfam" id="TIGR00848">
    <property type="entry name" value="fruA"/>
    <property type="match status" value="1"/>
</dbReference>
<dbReference type="PANTHER" id="PTHR47738">
    <property type="entry name" value="PTS SYSTEM FRUCTOSE-LIKE EIIA COMPONENT-RELATED"/>
    <property type="match status" value="1"/>
</dbReference>
<dbReference type="PANTHER" id="PTHR47738:SF2">
    <property type="entry name" value="PTS SYSTEM FRUCTOSE-LIKE EIIA COMPONENT"/>
    <property type="match status" value="1"/>
</dbReference>
<accession>A0A1T5IB54</accession>
<dbReference type="Gene3D" id="3.40.930.10">
    <property type="entry name" value="Mannitol-specific EII, Chain A"/>
    <property type="match status" value="1"/>
</dbReference>
<dbReference type="Pfam" id="PF00359">
    <property type="entry name" value="PTS_EIIA_2"/>
    <property type="match status" value="1"/>
</dbReference>
<dbReference type="InterPro" id="IPR016152">
    <property type="entry name" value="PTrfase/Anion_transptr"/>
</dbReference>
<evidence type="ECO:0000256" key="5">
    <source>
        <dbReference type="ARBA" id="ARBA00022683"/>
    </source>
</evidence>
<dbReference type="GO" id="GO:0008982">
    <property type="term" value="F:protein-N(PI)-phosphohistidine-sugar phosphotransferase activity"/>
    <property type="evidence" value="ECO:0007669"/>
    <property type="project" value="InterPro"/>
</dbReference>
<evidence type="ECO:0000256" key="2">
    <source>
        <dbReference type="ARBA" id="ARBA00022553"/>
    </source>
</evidence>
<keyword evidence="2" id="KW-0597">Phosphoprotein</keyword>
<evidence type="ECO:0000259" key="6">
    <source>
        <dbReference type="PROSITE" id="PS51094"/>
    </source>
</evidence>
<evidence type="ECO:0000256" key="1">
    <source>
        <dbReference type="ARBA" id="ARBA00022448"/>
    </source>
</evidence>
<dbReference type="InterPro" id="IPR004715">
    <property type="entry name" value="PTS_IIA_fruc"/>
</dbReference>
<dbReference type="Proteomes" id="UP000190285">
    <property type="component" value="Unassembled WGS sequence"/>
</dbReference>
<dbReference type="SUPFAM" id="SSF55804">
    <property type="entry name" value="Phoshotransferase/anion transport protein"/>
    <property type="match status" value="1"/>
</dbReference>
<keyword evidence="4" id="KW-0808">Transferase</keyword>
<keyword evidence="3" id="KW-0762">Sugar transport</keyword>
<dbReference type="CDD" id="cd00211">
    <property type="entry name" value="PTS_IIA_fru"/>
    <property type="match status" value="1"/>
</dbReference>
<dbReference type="STRING" id="36842.SAMN02194393_00153"/>
<keyword evidence="8" id="KW-1185">Reference proteome</keyword>
<dbReference type="OrthoDB" id="95460at2"/>
<organism evidence="7 8">
    <name type="scientific">Maledivibacter halophilus</name>
    <dbReference type="NCBI Taxonomy" id="36842"/>
    <lineage>
        <taxon>Bacteria</taxon>
        <taxon>Bacillati</taxon>
        <taxon>Bacillota</taxon>
        <taxon>Clostridia</taxon>
        <taxon>Peptostreptococcales</taxon>
        <taxon>Caminicellaceae</taxon>
        <taxon>Maledivibacter</taxon>
    </lineage>
</organism>
<dbReference type="EMBL" id="FUZT01000001">
    <property type="protein sequence ID" value="SKC36387.1"/>
    <property type="molecule type" value="Genomic_DNA"/>
</dbReference>
<keyword evidence="1" id="KW-0813">Transport</keyword>
<name>A0A1T5IB54_9FIRM</name>
<evidence type="ECO:0000256" key="4">
    <source>
        <dbReference type="ARBA" id="ARBA00022679"/>
    </source>
</evidence>
<dbReference type="GO" id="GO:0016020">
    <property type="term" value="C:membrane"/>
    <property type="evidence" value="ECO:0007669"/>
    <property type="project" value="InterPro"/>
</dbReference>
<sequence length="150" mass="17027">MKISNLTNENLINLQLKGKDKIEIIKELASLMEKENKLISSAQYLQDVYKREDEYSTAFERGIAIPHGKSHGVRESCIAIGKCNKVKWSHEDNCPVEIVILMAVPKDKANDEHLAILSKLAEMLMEDEFIEELKKAATSNEVLNMLKNIN</sequence>
<keyword evidence="5" id="KW-0598">Phosphotransferase system</keyword>
<evidence type="ECO:0000256" key="3">
    <source>
        <dbReference type="ARBA" id="ARBA00022597"/>
    </source>
</evidence>
<reference evidence="7 8" key="1">
    <citation type="submission" date="2017-02" db="EMBL/GenBank/DDBJ databases">
        <authorList>
            <person name="Peterson S.W."/>
        </authorList>
    </citation>
    <scope>NUCLEOTIDE SEQUENCE [LARGE SCALE GENOMIC DNA]</scope>
    <source>
        <strain evidence="7 8">M1</strain>
    </source>
</reference>
<evidence type="ECO:0000313" key="7">
    <source>
        <dbReference type="EMBL" id="SKC36387.1"/>
    </source>
</evidence>
<protein>
    <submittedName>
        <fullName evidence="7">PTS system IIA component, Fru family</fullName>
    </submittedName>
</protein>
<dbReference type="InterPro" id="IPR051541">
    <property type="entry name" value="PTS_SugarTrans_NitroReg"/>
</dbReference>
<feature type="domain" description="PTS EIIA type-2" evidence="6">
    <location>
        <begin position="5"/>
        <end position="149"/>
    </location>
</feature>
<dbReference type="InterPro" id="IPR002178">
    <property type="entry name" value="PTS_EIIA_type-2_dom"/>
</dbReference>
<dbReference type="RefSeq" id="WP_079488611.1">
    <property type="nucleotide sequence ID" value="NZ_FUZT01000001.1"/>
</dbReference>
<evidence type="ECO:0000313" key="8">
    <source>
        <dbReference type="Proteomes" id="UP000190285"/>
    </source>
</evidence>